<dbReference type="EMBL" id="JACEFO010002248">
    <property type="protein sequence ID" value="KAF8670992.1"/>
    <property type="molecule type" value="Genomic_DNA"/>
</dbReference>
<dbReference type="Proteomes" id="UP000636709">
    <property type="component" value="Unassembled WGS sequence"/>
</dbReference>
<comment type="subcellular location">
    <subcellularLocation>
        <location evidence="1">Membrane</location>
    </subcellularLocation>
</comment>
<evidence type="ECO:0000313" key="11">
    <source>
        <dbReference type="Proteomes" id="UP000636709"/>
    </source>
</evidence>
<dbReference type="PANTHER" id="PTHR48007:SF65">
    <property type="entry name" value="OS01G0577600 PROTEIN"/>
    <property type="match status" value="1"/>
</dbReference>
<evidence type="ECO:0000313" key="10">
    <source>
        <dbReference type="EMBL" id="KAF8670992.1"/>
    </source>
</evidence>
<evidence type="ECO:0000256" key="2">
    <source>
        <dbReference type="ARBA" id="ARBA00022614"/>
    </source>
</evidence>
<keyword evidence="5 7" id="KW-1133">Transmembrane helix</keyword>
<evidence type="ECO:0000256" key="7">
    <source>
        <dbReference type="SAM" id="Phobius"/>
    </source>
</evidence>
<dbReference type="GO" id="GO:0005524">
    <property type="term" value="F:ATP binding"/>
    <property type="evidence" value="ECO:0007669"/>
    <property type="project" value="InterPro"/>
</dbReference>
<gene>
    <name evidence="10" type="ORF">HU200_050266</name>
</gene>
<dbReference type="Pfam" id="PF08263">
    <property type="entry name" value="LRRNT_2"/>
    <property type="match status" value="1"/>
</dbReference>
<dbReference type="InterPro" id="IPR046959">
    <property type="entry name" value="PRK1-6/SRF4-like"/>
</dbReference>
<dbReference type="InterPro" id="IPR032675">
    <property type="entry name" value="LRR_dom_sf"/>
</dbReference>
<dbReference type="InterPro" id="IPR013210">
    <property type="entry name" value="LRR_N_plant-typ"/>
</dbReference>
<dbReference type="Gene3D" id="1.10.510.10">
    <property type="entry name" value="Transferase(Phosphotransferase) domain 1"/>
    <property type="match status" value="1"/>
</dbReference>
<comment type="caution">
    <text evidence="10">The sequence shown here is derived from an EMBL/GenBank/DDBJ whole genome shotgun (WGS) entry which is preliminary data.</text>
</comment>
<feature type="signal peptide" evidence="8">
    <location>
        <begin position="1"/>
        <end position="23"/>
    </location>
</feature>
<dbReference type="AlphaFoldDB" id="A0A835AXG6"/>
<reference evidence="10" key="1">
    <citation type="submission" date="2020-07" db="EMBL/GenBank/DDBJ databases">
        <title>Genome sequence and genetic diversity analysis of an under-domesticated orphan crop, white fonio (Digitaria exilis).</title>
        <authorList>
            <person name="Bennetzen J.L."/>
            <person name="Chen S."/>
            <person name="Ma X."/>
            <person name="Wang X."/>
            <person name="Yssel A.E.J."/>
            <person name="Chaluvadi S.R."/>
            <person name="Johnson M."/>
            <person name="Gangashetty P."/>
            <person name="Hamidou F."/>
            <person name="Sanogo M.D."/>
            <person name="Zwaenepoel A."/>
            <person name="Wallace J."/>
            <person name="Van De Peer Y."/>
            <person name="Van Deynze A."/>
        </authorList>
    </citation>
    <scope>NUCLEOTIDE SEQUENCE</scope>
    <source>
        <tissue evidence="10">Leaves</tissue>
    </source>
</reference>
<keyword evidence="2" id="KW-0433">Leucine-rich repeat</keyword>
<keyword evidence="3 7" id="KW-0812">Transmembrane</keyword>
<proteinExistence type="predicted"/>
<dbReference type="Gene3D" id="3.80.10.10">
    <property type="entry name" value="Ribonuclease Inhibitor"/>
    <property type="match status" value="2"/>
</dbReference>
<dbReference type="InterPro" id="IPR011009">
    <property type="entry name" value="Kinase-like_dom_sf"/>
</dbReference>
<dbReference type="SUPFAM" id="SSF52058">
    <property type="entry name" value="L domain-like"/>
    <property type="match status" value="1"/>
</dbReference>
<evidence type="ECO:0000256" key="5">
    <source>
        <dbReference type="ARBA" id="ARBA00022989"/>
    </source>
</evidence>
<evidence type="ECO:0000256" key="4">
    <source>
        <dbReference type="ARBA" id="ARBA00022737"/>
    </source>
</evidence>
<keyword evidence="6 7" id="KW-0472">Membrane</keyword>
<protein>
    <recommendedName>
        <fullName evidence="9">Protein kinase domain-containing protein</fullName>
    </recommendedName>
</protein>
<dbReference type="OrthoDB" id="676979at2759"/>
<evidence type="ECO:0000256" key="6">
    <source>
        <dbReference type="ARBA" id="ARBA00023136"/>
    </source>
</evidence>
<evidence type="ECO:0000259" key="9">
    <source>
        <dbReference type="PROSITE" id="PS50011"/>
    </source>
</evidence>
<keyword evidence="4" id="KW-0677">Repeat</keyword>
<dbReference type="InterPro" id="IPR001611">
    <property type="entry name" value="Leu-rich_rpt"/>
</dbReference>
<keyword evidence="11" id="KW-1185">Reference proteome</keyword>
<dbReference type="GO" id="GO:0004672">
    <property type="term" value="F:protein kinase activity"/>
    <property type="evidence" value="ECO:0007669"/>
    <property type="project" value="InterPro"/>
</dbReference>
<accession>A0A835AXG6</accession>
<dbReference type="Pfam" id="PF07714">
    <property type="entry name" value="PK_Tyr_Ser-Thr"/>
    <property type="match status" value="1"/>
</dbReference>
<feature type="chain" id="PRO_5032687237" description="Protein kinase domain-containing protein" evidence="8">
    <location>
        <begin position="24"/>
        <end position="726"/>
    </location>
</feature>
<dbReference type="InterPro" id="IPR000719">
    <property type="entry name" value="Prot_kinase_dom"/>
</dbReference>
<evidence type="ECO:0000256" key="3">
    <source>
        <dbReference type="ARBA" id="ARBA00022692"/>
    </source>
</evidence>
<dbReference type="SUPFAM" id="SSF56112">
    <property type="entry name" value="Protein kinase-like (PK-like)"/>
    <property type="match status" value="1"/>
</dbReference>
<dbReference type="Pfam" id="PF13855">
    <property type="entry name" value="LRR_8"/>
    <property type="match status" value="1"/>
</dbReference>
<evidence type="ECO:0000256" key="1">
    <source>
        <dbReference type="ARBA" id="ARBA00004370"/>
    </source>
</evidence>
<feature type="domain" description="Protein kinase" evidence="9">
    <location>
        <begin position="405"/>
        <end position="726"/>
    </location>
</feature>
<feature type="transmembrane region" description="Helical" evidence="7">
    <location>
        <begin position="300"/>
        <end position="322"/>
    </location>
</feature>
<sequence>MGSSSLAALAAVLLLLLLASAPGAVVPASDGEVRALLALGAALDPTRRLLPSWAPGRDPCGQPGFEGVACDARGAVANVSLQGKGLAGTLAPAVSGLRALTGLYLHYNKLRGGIPRELAALSGLTDLYLDVNGFSGPIPPEIGAMASLQVVQLCYNQLTGSIPTQLGNLTKLTVLALQSNRLTGAIPASLGGLPFLTRLDLSFNNLFGSIPVRLAQLPRLVALDVRNNSLTGSVPAELVANLQAGFQYGNNSDLCGAGLPGLRPCTPADLIDPDMPQPFSAGITPQVTAPSHGHAPSTKALAAVVVAAVSLLAATAVGLFALSWRRWRTQRVAGGGSSSSPSTATAAGGRCSTELAAAAKASSSRKSTSSALASLEYSNAWDPQDALAQGLRMSTEEVESATRYFSELNLLGRRGRKKAGGGQVATYRGELRDGTPVAVKRLGKTCCRQEEAEFLRGLKLLAELRHDNVVALRGFCCSKARGECFLVYDFVPNGSLSQFLDVDDADSTAGGGRGHRVLEWSTRISIIKGIARGHHYVTVIAAISIVANNGEFCTQSSSKNCQLKIGQILYIAGIAYLHSTRPSKPALVHQNISADKVLLDYTFRPFISGCGLHKLLVDDLVFSTLKASAAMGYLAPEYTTVGRLSDKSDVYAFGVIVLQVLTGKTKVAAAAAQLSGDVGELVDGNLQGSYPATEAARLVKIAVACTGEDPDQRPTTEEVLQELGAI</sequence>
<organism evidence="10 11">
    <name type="scientific">Digitaria exilis</name>
    <dbReference type="NCBI Taxonomy" id="1010633"/>
    <lineage>
        <taxon>Eukaryota</taxon>
        <taxon>Viridiplantae</taxon>
        <taxon>Streptophyta</taxon>
        <taxon>Embryophyta</taxon>
        <taxon>Tracheophyta</taxon>
        <taxon>Spermatophyta</taxon>
        <taxon>Magnoliopsida</taxon>
        <taxon>Liliopsida</taxon>
        <taxon>Poales</taxon>
        <taxon>Poaceae</taxon>
        <taxon>PACMAD clade</taxon>
        <taxon>Panicoideae</taxon>
        <taxon>Panicodae</taxon>
        <taxon>Paniceae</taxon>
        <taxon>Anthephorinae</taxon>
        <taxon>Digitaria</taxon>
    </lineage>
</organism>
<keyword evidence="8" id="KW-0732">Signal</keyword>
<dbReference type="FunFam" id="3.30.200.20:FF:000371">
    <property type="entry name" value="Protein NSP-INTERACTING KINASE 2"/>
    <property type="match status" value="1"/>
</dbReference>
<dbReference type="GO" id="GO:0016020">
    <property type="term" value="C:membrane"/>
    <property type="evidence" value="ECO:0007669"/>
    <property type="project" value="UniProtKB-SubCell"/>
</dbReference>
<dbReference type="Gene3D" id="3.30.200.20">
    <property type="entry name" value="Phosphorylase Kinase, domain 1"/>
    <property type="match status" value="1"/>
</dbReference>
<dbReference type="InterPro" id="IPR001245">
    <property type="entry name" value="Ser-Thr/Tyr_kinase_cat_dom"/>
</dbReference>
<dbReference type="PROSITE" id="PS50011">
    <property type="entry name" value="PROTEIN_KINASE_DOM"/>
    <property type="match status" value="1"/>
</dbReference>
<dbReference type="PANTHER" id="PTHR48007">
    <property type="entry name" value="LEUCINE-RICH REPEAT RECEPTOR-LIKE PROTEIN KINASE PXC1"/>
    <property type="match status" value="1"/>
</dbReference>
<evidence type="ECO:0000256" key="8">
    <source>
        <dbReference type="SAM" id="SignalP"/>
    </source>
</evidence>
<dbReference type="FunFam" id="3.80.10.10:FF:000379">
    <property type="entry name" value="Protein NSP-INTERACTING KINASE 2"/>
    <property type="match status" value="1"/>
</dbReference>
<name>A0A835AXG6_9POAL</name>